<gene>
    <name evidence="2" type="ORF">SASPL_127109</name>
</gene>
<organism evidence="2">
    <name type="scientific">Salvia splendens</name>
    <name type="common">Scarlet sage</name>
    <dbReference type="NCBI Taxonomy" id="180675"/>
    <lineage>
        <taxon>Eukaryota</taxon>
        <taxon>Viridiplantae</taxon>
        <taxon>Streptophyta</taxon>
        <taxon>Embryophyta</taxon>
        <taxon>Tracheophyta</taxon>
        <taxon>Spermatophyta</taxon>
        <taxon>Magnoliopsida</taxon>
        <taxon>eudicotyledons</taxon>
        <taxon>Gunneridae</taxon>
        <taxon>Pentapetalae</taxon>
        <taxon>asterids</taxon>
        <taxon>lamiids</taxon>
        <taxon>Lamiales</taxon>
        <taxon>Lamiaceae</taxon>
        <taxon>Nepetoideae</taxon>
        <taxon>Mentheae</taxon>
        <taxon>Salviinae</taxon>
        <taxon>Salvia</taxon>
        <taxon>Salvia subgen. Calosphace</taxon>
        <taxon>core Calosphace</taxon>
    </lineage>
</organism>
<name>A0A8X8ZRF4_SALSN</name>
<keyword evidence="1" id="KW-0812">Transmembrane</keyword>
<accession>A0A8X8ZRF4</accession>
<proteinExistence type="predicted"/>
<reference evidence="2" key="1">
    <citation type="submission" date="2018-01" db="EMBL/GenBank/DDBJ databases">
        <authorList>
            <person name="Mao J.F."/>
        </authorList>
    </citation>
    <scope>NUCLEOTIDE SEQUENCE</scope>
    <source>
        <strain evidence="2">Huo1</strain>
        <tissue evidence="2">Leaf</tissue>
    </source>
</reference>
<dbReference type="PANTHER" id="PTHR31595:SF57">
    <property type="entry name" value="OS04G0481900 PROTEIN"/>
    <property type="match status" value="1"/>
</dbReference>
<dbReference type="Proteomes" id="UP000298416">
    <property type="component" value="Unassembled WGS sequence"/>
</dbReference>
<dbReference type="InterPro" id="IPR044851">
    <property type="entry name" value="Wax_synthase"/>
</dbReference>
<keyword evidence="1" id="KW-1133">Transmembrane helix</keyword>
<evidence type="ECO:0000313" key="2">
    <source>
        <dbReference type="EMBL" id="KAG6414387.1"/>
    </source>
</evidence>
<dbReference type="GO" id="GO:0008374">
    <property type="term" value="F:O-acyltransferase activity"/>
    <property type="evidence" value="ECO:0007669"/>
    <property type="project" value="InterPro"/>
</dbReference>
<evidence type="ECO:0000313" key="3">
    <source>
        <dbReference type="Proteomes" id="UP000298416"/>
    </source>
</evidence>
<keyword evidence="1" id="KW-0472">Membrane</keyword>
<feature type="transmembrane region" description="Helical" evidence="1">
    <location>
        <begin position="35"/>
        <end position="55"/>
    </location>
</feature>
<evidence type="ECO:0000256" key="1">
    <source>
        <dbReference type="SAM" id="Phobius"/>
    </source>
</evidence>
<evidence type="ECO:0008006" key="4">
    <source>
        <dbReference type="Google" id="ProtNLM"/>
    </source>
</evidence>
<dbReference type="EMBL" id="PNBA02000009">
    <property type="protein sequence ID" value="KAG6414387.1"/>
    <property type="molecule type" value="Genomic_DNA"/>
</dbReference>
<reference evidence="2" key="2">
    <citation type="submission" date="2020-08" db="EMBL/GenBank/DDBJ databases">
        <title>Plant Genome Project.</title>
        <authorList>
            <person name="Zhang R.-G."/>
        </authorList>
    </citation>
    <scope>NUCLEOTIDE SEQUENCE</scope>
    <source>
        <strain evidence="2">Huo1</strain>
        <tissue evidence="2">Leaf</tissue>
    </source>
</reference>
<protein>
    <recommendedName>
        <fullName evidence="4">Wax synthase domain-containing protein</fullName>
    </recommendedName>
</protein>
<dbReference type="GO" id="GO:0006629">
    <property type="term" value="P:lipid metabolic process"/>
    <property type="evidence" value="ECO:0007669"/>
    <property type="project" value="InterPro"/>
</dbReference>
<comment type="caution">
    <text evidence="2">The sequence shown here is derived from an EMBL/GenBank/DDBJ whole genome shotgun (WGS) entry which is preliminary data.</text>
</comment>
<dbReference type="AlphaFoldDB" id="A0A8X8ZRF4"/>
<feature type="transmembrane region" description="Helical" evidence="1">
    <location>
        <begin position="6"/>
        <end position="23"/>
    </location>
</feature>
<sequence length="84" mass="9409">MIGVLASFVVSGVMHELLFWYLTPGARLTWEMTRFFVLHGVCVVAVAFVIGTLFFPPVTWKGADVRVIEEIRFAGEVSLNSFKT</sequence>
<dbReference type="PANTHER" id="PTHR31595">
    <property type="entry name" value="LONG-CHAIN-ALCOHOL O-FATTY-ACYLTRANSFERASE 3-RELATED"/>
    <property type="match status" value="1"/>
</dbReference>
<keyword evidence="3" id="KW-1185">Reference proteome</keyword>